<accession>A0A8S1PXG6</accession>
<dbReference type="OrthoDB" id="297101at2759"/>
<evidence type="ECO:0000313" key="2">
    <source>
        <dbReference type="EMBL" id="CAD8107761.1"/>
    </source>
</evidence>
<feature type="compositionally biased region" description="Low complexity" evidence="1">
    <location>
        <begin position="9"/>
        <end position="21"/>
    </location>
</feature>
<feature type="region of interest" description="Disordered" evidence="1">
    <location>
        <begin position="1"/>
        <end position="25"/>
    </location>
</feature>
<dbReference type="AlphaFoldDB" id="A0A8S1PXG6"/>
<organism evidence="2 3">
    <name type="scientific">Paramecium sonneborni</name>
    <dbReference type="NCBI Taxonomy" id="65129"/>
    <lineage>
        <taxon>Eukaryota</taxon>
        <taxon>Sar</taxon>
        <taxon>Alveolata</taxon>
        <taxon>Ciliophora</taxon>
        <taxon>Intramacronucleata</taxon>
        <taxon>Oligohymenophorea</taxon>
        <taxon>Peniculida</taxon>
        <taxon>Parameciidae</taxon>
        <taxon>Paramecium</taxon>
    </lineage>
</organism>
<evidence type="ECO:0000256" key="1">
    <source>
        <dbReference type="SAM" id="MobiDB-lite"/>
    </source>
</evidence>
<name>A0A8S1PXG6_9CILI</name>
<keyword evidence="3" id="KW-1185">Reference proteome</keyword>
<dbReference type="EMBL" id="CAJJDN010000089">
    <property type="protein sequence ID" value="CAD8107761.1"/>
    <property type="molecule type" value="Genomic_DNA"/>
</dbReference>
<gene>
    <name evidence="2" type="ORF">PSON_ATCC_30995.1.T0890185</name>
</gene>
<comment type="caution">
    <text evidence="2">The sequence shown here is derived from an EMBL/GenBank/DDBJ whole genome shotgun (WGS) entry which is preliminary data.</text>
</comment>
<evidence type="ECO:0000313" key="3">
    <source>
        <dbReference type="Proteomes" id="UP000692954"/>
    </source>
</evidence>
<dbReference type="Proteomes" id="UP000692954">
    <property type="component" value="Unassembled WGS sequence"/>
</dbReference>
<proteinExistence type="predicted"/>
<protein>
    <submittedName>
        <fullName evidence="2">Uncharacterized protein</fullName>
    </submittedName>
</protein>
<reference evidence="2" key="1">
    <citation type="submission" date="2021-01" db="EMBL/GenBank/DDBJ databases">
        <authorList>
            <consortium name="Genoscope - CEA"/>
            <person name="William W."/>
        </authorList>
    </citation>
    <scope>NUCLEOTIDE SEQUENCE</scope>
</reference>
<sequence length="292" mass="34567">MDFQHHTNSTRSMSGSSSPSSKRGIQECYHDIFQDKRQKRSKQNYYRSGSIVLGSVKEVSEDIEDYLISRIPHIQIQNDKFEFRQNISQRERSSPLLIRKQEYKKRRASLSPHGTNALQKVEEVNGDDDELKNKYIFKLGLIFDKNEFNHKQKRSSIAKERTNHEPNSSIIEDAYENVKDQHTFTNPTLKLKVDEVDFGQDKKQWAQEEIIEIIEEEKPDTVINVKEKEMFQKVKKILHEERDFLKKILKGDMIEQEDIKKKLDFQMQIGEAYWNQLIQEAEEQVNSDEDQQ</sequence>